<keyword evidence="3" id="KW-0677">Repeat</keyword>
<dbReference type="PANTHER" id="PTHR45617">
    <property type="entry name" value="LEUCINE RICH REPEAT FAMILY PROTEIN"/>
    <property type="match status" value="1"/>
</dbReference>
<evidence type="ECO:0000313" key="8">
    <source>
        <dbReference type="Proteomes" id="UP001142055"/>
    </source>
</evidence>
<dbReference type="PROSITE" id="PS51450">
    <property type="entry name" value="LRR"/>
    <property type="match status" value="3"/>
</dbReference>
<dbReference type="Pfam" id="PF13855">
    <property type="entry name" value="LRR_8"/>
    <property type="match status" value="2"/>
</dbReference>
<protein>
    <recommendedName>
        <fullName evidence="6">LRRCT domain-containing protein</fullName>
    </recommendedName>
</protein>
<dbReference type="AlphaFoldDB" id="A0A9Q0MCW4"/>
<proteinExistence type="predicted"/>
<keyword evidence="4" id="KW-0472">Membrane</keyword>
<dbReference type="InterPro" id="IPR000483">
    <property type="entry name" value="Cys-rich_flank_reg_C"/>
</dbReference>
<dbReference type="Gene3D" id="3.80.10.10">
    <property type="entry name" value="Ribonuclease Inhibitor"/>
    <property type="match status" value="3"/>
</dbReference>
<evidence type="ECO:0000256" key="1">
    <source>
        <dbReference type="ARBA" id="ARBA00022614"/>
    </source>
</evidence>
<keyword evidence="4" id="KW-0812">Transmembrane</keyword>
<comment type="caution">
    <text evidence="7">The sequence shown here is derived from an EMBL/GenBank/DDBJ whole genome shotgun (WGS) entry which is preliminary data.</text>
</comment>
<reference evidence="7" key="1">
    <citation type="submission" date="2022-12" db="EMBL/GenBank/DDBJ databases">
        <title>Genome assemblies of Blomia tropicalis.</title>
        <authorList>
            <person name="Cui Y."/>
        </authorList>
    </citation>
    <scope>NUCLEOTIDE SEQUENCE</scope>
    <source>
        <tissue evidence="7">Adult mites</tissue>
    </source>
</reference>
<dbReference type="SMART" id="SM00369">
    <property type="entry name" value="LRR_TYP"/>
    <property type="match status" value="7"/>
</dbReference>
<feature type="domain" description="LRRCT" evidence="6">
    <location>
        <begin position="351"/>
        <end position="401"/>
    </location>
</feature>
<evidence type="ECO:0000256" key="2">
    <source>
        <dbReference type="ARBA" id="ARBA00022729"/>
    </source>
</evidence>
<accession>A0A9Q0MCW4</accession>
<dbReference type="InterPro" id="IPR001611">
    <property type="entry name" value="Leu-rich_rpt"/>
</dbReference>
<dbReference type="SMART" id="SM00082">
    <property type="entry name" value="LRRCT"/>
    <property type="match status" value="1"/>
</dbReference>
<organism evidence="7 8">
    <name type="scientific">Blomia tropicalis</name>
    <name type="common">Mite</name>
    <dbReference type="NCBI Taxonomy" id="40697"/>
    <lineage>
        <taxon>Eukaryota</taxon>
        <taxon>Metazoa</taxon>
        <taxon>Ecdysozoa</taxon>
        <taxon>Arthropoda</taxon>
        <taxon>Chelicerata</taxon>
        <taxon>Arachnida</taxon>
        <taxon>Acari</taxon>
        <taxon>Acariformes</taxon>
        <taxon>Sarcoptiformes</taxon>
        <taxon>Astigmata</taxon>
        <taxon>Glycyphagoidea</taxon>
        <taxon>Echimyopodidae</taxon>
        <taxon>Blomia</taxon>
    </lineage>
</organism>
<feature type="chain" id="PRO_5040514066" description="LRRCT domain-containing protein" evidence="5">
    <location>
        <begin position="25"/>
        <end position="462"/>
    </location>
</feature>
<evidence type="ECO:0000256" key="4">
    <source>
        <dbReference type="SAM" id="Phobius"/>
    </source>
</evidence>
<keyword evidence="1" id="KW-0433">Leucine-rich repeat</keyword>
<dbReference type="EMBL" id="JAPWDV010000001">
    <property type="protein sequence ID" value="KAJ6222778.1"/>
    <property type="molecule type" value="Genomic_DNA"/>
</dbReference>
<evidence type="ECO:0000256" key="5">
    <source>
        <dbReference type="SAM" id="SignalP"/>
    </source>
</evidence>
<dbReference type="FunFam" id="3.80.10.10:FF:001164">
    <property type="entry name" value="GH01279p"/>
    <property type="match status" value="1"/>
</dbReference>
<dbReference type="SMART" id="SM00365">
    <property type="entry name" value="LRR_SD22"/>
    <property type="match status" value="4"/>
</dbReference>
<sequence length="462" mass="52983">MKLLTRFTFASLLMLFALFAVCIADDGKTNANEGNVCSTNGGNCTCTPYGENGELMVNCKRQRFTKLPNLVNLPKTGNLDMSDNEIHTLEKLEKNIITHLSLHTNQLKSVANFAFELTQNLIFLDLSFNSLNSLPETLFDDLGTLQYLNLSYNNLEFLPKDIFKKCNSLFELRLGHNPMKQINGDTFVYLNNLEILDLSHNEIFSLESTAFHAMTKLDSLDLSHNDFDSVPINTLRGLKSLIKLDLSNNPIKTINEASFYKLDSLKDLTMNHMRHLVDIKKKAFSSLSNLQILSIQDNPLLSYIDPYAFKGIFNHSWIAIREVSFRRNSLSTLAEGTLPFCNLTKLDLTENPWRCDCHLHWIKYCEDQHKKTFQRGLICANPEKLRGHELDLVEHKKLVCEKNIGIHHSSMFFSISIFFMFLMLITLIIFVYRDRFASIYGSNRKQGSIYYVRAQSENEGVN</sequence>
<keyword evidence="2 5" id="KW-0732">Signal</keyword>
<gene>
    <name evidence="7" type="ORF">RDWZM_001323</name>
</gene>
<feature type="transmembrane region" description="Helical" evidence="4">
    <location>
        <begin position="411"/>
        <end position="432"/>
    </location>
</feature>
<evidence type="ECO:0000256" key="3">
    <source>
        <dbReference type="ARBA" id="ARBA00022737"/>
    </source>
</evidence>
<feature type="signal peptide" evidence="5">
    <location>
        <begin position="1"/>
        <end position="24"/>
    </location>
</feature>
<dbReference type="Proteomes" id="UP001142055">
    <property type="component" value="Chromosome 1"/>
</dbReference>
<keyword evidence="8" id="KW-1185">Reference proteome</keyword>
<keyword evidence="4" id="KW-1133">Transmembrane helix</keyword>
<dbReference type="PRINTS" id="PR00019">
    <property type="entry name" value="LEURICHRPT"/>
</dbReference>
<dbReference type="PANTHER" id="PTHR45617:SF165">
    <property type="entry name" value="COMMON DPR-INTERACTING PROTEIN-RELATED"/>
    <property type="match status" value="1"/>
</dbReference>
<evidence type="ECO:0000259" key="6">
    <source>
        <dbReference type="SMART" id="SM00082"/>
    </source>
</evidence>
<dbReference type="InterPro" id="IPR003591">
    <property type="entry name" value="Leu-rich_rpt_typical-subtyp"/>
</dbReference>
<name>A0A9Q0MCW4_BLOTA</name>
<dbReference type="OMA" id="DVFKGPY"/>
<dbReference type="SUPFAM" id="SSF52058">
    <property type="entry name" value="L domain-like"/>
    <property type="match status" value="1"/>
</dbReference>
<evidence type="ECO:0000313" key="7">
    <source>
        <dbReference type="EMBL" id="KAJ6222778.1"/>
    </source>
</evidence>
<dbReference type="InterPro" id="IPR032675">
    <property type="entry name" value="LRR_dom_sf"/>
</dbReference>